<reference evidence="1 2" key="1">
    <citation type="submission" date="2019-05" db="EMBL/GenBank/DDBJ databases">
        <title>Microbulbifer harenosus sp. nov., an alginate-degrading bacterium isolated from coastal sand.</title>
        <authorList>
            <person name="Huang H."/>
            <person name="Mo K."/>
            <person name="Bao S."/>
        </authorList>
    </citation>
    <scope>NUCLEOTIDE SEQUENCE [LARGE SCALE GENOMIC DNA]</scope>
    <source>
        <strain evidence="1 2">HB161719</strain>
    </source>
</reference>
<dbReference type="Pfam" id="PF13318">
    <property type="entry name" value="AtzG-like"/>
    <property type="match status" value="1"/>
</dbReference>
<keyword evidence="2" id="KW-1185">Reference proteome</keyword>
<name>A0ABY2UKU3_9GAMM</name>
<dbReference type="EMBL" id="VANI01000011">
    <property type="protein sequence ID" value="TLM76994.1"/>
    <property type="molecule type" value="Genomic_DNA"/>
</dbReference>
<dbReference type="InterPro" id="IPR025148">
    <property type="entry name" value="AtzG-like"/>
</dbReference>
<dbReference type="RefSeq" id="WP_138235902.1">
    <property type="nucleotide sequence ID" value="NZ_CP185860.1"/>
</dbReference>
<comment type="caution">
    <text evidence="1">The sequence shown here is derived from an EMBL/GenBank/DDBJ whole genome shotgun (WGS) entry which is preliminary data.</text>
</comment>
<protein>
    <submittedName>
        <fullName evidence="1">DUF4089 domain-containing protein</fullName>
    </submittedName>
</protein>
<dbReference type="Proteomes" id="UP000306791">
    <property type="component" value="Unassembled WGS sequence"/>
</dbReference>
<accession>A0ABY2UKU3</accession>
<sequence length="77" mass="8284">MPNKNAIDPPAYLELMQTILDIPVREEWKAGVCLHLANAARMADIIEAADLDPDSLVLAGTFTPDSGGERTTTETTS</sequence>
<proteinExistence type="predicted"/>
<evidence type="ECO:0000313" key="2">
    <source>
        <dbReference type="Proteomes" id="UP000306791"/>
    </source>
</evidence>
<evidence type="ECO:0000313" key="1">
    <source>
        <dbReference type="EMBL" id="TLM76994.1"/>
    </source>
</evidence>
<organism evidence="1 2">
    <name type="scientific">Microbulbifer harenosus</name>
    <dbReference type="NCBI Taxonomy" id="2576840"/>
    <lineage>
        <taxon>Bacteria</taxon>
        <taxon>Pseudomonadati</taxon>
        <taxon>Pseudomonadota</taxon>
        <taxon>Gammaproteobacteria</taxon>
        <taxon>Cellvibrionales</taxon>
        <taxon>Microbulbiferaceae</taxon>
        <taxon>Microbulbifer</taxon>
    </lineage>
</organism>
<gene>
    <name evidence="1" type="ORF">FDY93_11575</name>
</gene>